<evidence type="ECO:0000256" key="1">
    <source>
        <dbReference type="ARBA" id="ARBA00006169"/>
    </source>
</evidence>
<evidence type="ECO:0000313" key="8">
    <source>
        <dbReference type="RefSeq" id="XP_014485598.1"/>
    </source>
</evidence>
<name>A0A6P3Y5I9_DINQU</name>
<dbReference type="Proteomes" id="UP000515204">
    <property type="component" value="Unplaced"/>
</dbReference>
<evidence type="ECO:0000313" key="7">
    <source>
        <dbReference type="Proteomes" id="UP000515204"/>
    </source>
</evidence>
<proteinExistence type="inferred from homology"/>
<feature type="domain" description="J" evidence="5">
    <location>
        <begin position="4"/>
        <end position="69"/>
    </location>
</feature>
<dbReference type="SUPFAM" id="SSF46565">
    <property type="entry name" value="Chaperone J-domain"/>
    <property type="match status" value="1"/>
</dbReference>
<dbReference type="GO" id="GO:0008198">
    <property type="term" value="F:ferrous iron binding"/>
    <property type="evidence" value="ECO:0007669"/>
    <property type="project" value="TreeGrafter"/>
</dbReference>
<dbReference type="Pfam" id="PF05207">
    <property type="entry name" value="Zn_ribbon_CSL"/>
    <property type="match status" value="1"/>
</dbReference>
<evidence type="ECO:0000256" key="4">
    <source>
        <dbReference type="ARBA" id="ARBA00023004"/>
    </source>
</evidence>
<protein>
    <submittedName>
        <fullName evidence="8">DnaJ homolog subfamily C member 24-like</fullName>
    </submittedName>
</protein>
<dbReference type="GO" id="GO:0001671">
    <property type="term" value="F:ATPase activator activity"/>
    <property type="evidence" value="ECO:0007669"/>
    <property type="project" value="TreeGrafter"/>
</dbReference>
<dbReference type="GeneID" id="106750056"/>
<dbReference type="PROSITE" id="PS50076">
    <property type="entry name" value="DNAJ_2"/>
    <property type="match status" value="1"/>
</dbReference>
<dbReference type="PRINTS" id="PR00625">
    <property type="entry name" value="JDOMAIN"/>
</dbReference>
<dbReference type="CDD" id="cd06257">
    <property type="entry name" value="DnaJ"/>
    <property type="match status" value="1"/>
</dbReference>
<evidence type="ECO:0000256" key="2">
    <source>
        <dbReference type="ARBA" id="ARBA00022723"/>
    </source>
</evidence>
<reference evidence="8" key="1">
    <citation type="submission" date="2025-08" db="UniProtKB">
        <authorList>
            <consortium name="RefSeq"/>
        </authorList>
    </citation>
    <scope>IDENTIFICATION</scope>
</reference>
<dbReference type="Gene3D" id="1.10.287.110">
    <property type="entry name" value="DnaJ domain"/>
    <property type="match status" value="1"/>
</dbReference>
<feature type="domain" description="DPH-type MB" evidence="6">
    <location>
        <begin position="81"/>
        <end position="138"/>
    </location>
</feature>
<dbReference type="PANTHER" id="PTHR45255">
    <property type="entry name" value="DNAJ HOMOLOG SUBFAMILY C MEMBER 24"/>
    <property type="match status" value="1"/>
</dbReference>
<evidence type="ECO:0000259" key="5">
    <source>
        <dbReference type="PROSITE" id="PS50076"/>
    </source>
</evidence>
<dbReference type="InterPro" id="IPR007872">
    <property type="entry name" value="DPH_MB_dom"/>
</dbReference>
<keyword evidence="3" id="KW-0862">Zinc</keyword>
<dbReference type="PROSITE" id="PS51074">
    <property type="entry name" value="DPH_MB"/>
    <property type="match status" value="1"/>
</dbReference>
<comment type="similarity">
    <text evidence="1">Belongs to the DPH4 family.</text>
</comment>
<dbReference type="KEGG" id="dqu:106750056"/>
<dbReference type="Pfam" id="PF00226">
    <property type="entry name" value="DnaJ"/>
    <property type="match status" value="1"/>
</dbReference>
<sequence>MQVNYYEVLGCEKEASHEEIKRAYHERLLRFHPDKNDASKRDAHRFHEVQEAWRMLGDPRSRRRYDAVRRQEKLEDEGGLVYARLKVDELEESVFGDTLFYRCRCGDRYFVEIEDLSEKNSVLQVNCESCTFIILVET</sequence>
<dbReference type="OrthoDB" id="66964at2759"/>
<dbReference type="SMART" id="SM00271">
    <property type="entry name" value="DnaJ"/>
    <property type="match status" value="1"/>
</dbReference>
<evidence type="ECO:0000256" key="3">
    <source>
        <dbReference type="ARBA" id="ARBA00022833"/>
    </source>
</evidence>
<dbReference type="AlphaFoldDB" id="A0A6P3Y5I9"/>
<accession>A0A6P3Y5I9</accession>
<dbReference type="InterPro" id="IPR036869">
    <property type="entry name" value="J_dom_sf"/>
</dbReference>
<keyword evidence="2" id="KW-0479">Metal-binding</keyword>
<dbReference type="Gene3D" id="3.10.660.10">
    <property type="entry name" value="DPH Zinc finger"/>
    <property type="match status" value="1"/>
</dbReference>
<evidence type="ECO:0000259" key="6">
    <source>
        <dbReference type="PROSITE" id="PS51074"/>
    </source>
</evidence>
<dbReference type="InterPro" id="IPR036671">
    <property type="entry name" value="DPH_MB_sf"/>
</dbReference>
<keyword evidence="7" id="KW-1185">Reference proteome</keyword>
<dbReference type="InterPro" id="IPR001623">
    <property type="entry name" value="DnaJ_domain"/>
</dbReference>
<organism evidence="7 8">
    <name type="scientific">Dinoponera quadriceps</name>
    <name type="common">South American ant</name>
    <dbReference type="NCBI Taxonomy" id="609295"/>
    <lineage>
        <taxon>Eukaryota</taxon>
        <taxon>Metazoa</taxon>
        <taxon>Ecdysozoa</taxon>
        <taxon>Arthropoda</taxon>
        <taxon>Hexapoda</taxon>
        <taxon>Insecta</taxon>
        <taxon>Pterygota</taxon>
        <taxon>Neoptera</taxon>
        <taxon>Endopterygota</taxon>
        <taxon>Hymenoptera</taxon>
        <taxon>Apocrita</taxon>
        <taxon>Aculeata</taxon>
        <taxon>Formicoidea</taxon>
        <taxon>Formicidae</taxon>
        <taxon>Ponerinae</taxon>
        <taxon>Ponerini</taxon>
        <taxon>Dinoponera</taxon>
    </lineage>
</organism>
<keyword evidence="4" id="KW-0408">Iron</keyword>
<dbReference type="PANTHER" id="PTHR45255:SF1">
    <property type="entry name" value="DNAJ HOMOLOG SUBFAMILY C MEMBER 24"/>
    <property type="match status" value="1"/>
</dbReference>
<gene>
    <name evidence="8" type="primary">LOC106750056</name>
</gene>
<dbReference type="RefSeq" id="XP_014485598.1">
    <property type="nucleotide sequence ID" value="XM_014630112.1"/>
</dbReference>